<dbReference type="PANTHER" id="PTHR30314">
    <property type="entry name" value="CELL DIVISION PROTEIN FTSZ-RELATED"/>
    <property type="match status" value="1"/>
</dbReference>
<dbReference type="InterPro" id="IPR024757">
    <property type="entry name" value="FtsZ_C"/>
</dbReference>
<sequence>GTGSASGDNKAIEAATQAISSPLLEEVSIGGAEGILVNICGGKEMTLFEVNDATSVIFDSAGSDANIIFGAVIDEEMHDEMRVTVIATGFNKKPKKQPTKEKLFIELTRPEITMKE</sequence>
<proteinExistence type="predicted"/>
<dbReference type="AlphaFoldDB" id="X0XP75"/>
<evidence type="ECO:0000256" key="2">
    <source>
        <dbReference type="ARBA" id="ARBA00023134"/>
    </source>
</evidence>
<keyword evidence="1" id="KW-0547">Nucleotide-binding</keyword>
<gene>
    <name evidence="4" type="ORF">S01H1_84843</name>
</gene>
<dbReference type="GO" id="GO:0032153">
    <property type="term" value="C:cell division site"/>
    <property type="evidence" value="ECO:0007669"/>
    <property type="project" value="TreeGrafter"/>
</dbReference>
<dbReference type="EMBL" id="BARS01058046">
    <property type="protein sequence ID" value="GAG44980.1"/>
    <property type="molecule type" value="Genomic_DNA"/>
</dbReference>
<dbReference type="SUPFAM" id="SSF55307">
    <property type="entry name" value="Tubulin C-terminal domain-like"/>
    <property type="match status" value="1"/>
</dbReference>
<dbReference type="InterPro" id="IPR008280">
    <property type="entry name" value="Tub_FtsZ_C"/>
</dbReference>
<evidence type="ECO:0000313" key="4">
    <source>
        <dbReference type="EMBL" id="GAG44980.1"/>
    </source>
</evidence>
<dbReference type="GO" id="GO:0051301">
    <property type="term" value="P:cell division"/>
    <property type="evidence" value="ECO:0007669"/>
    <property type="project" value="TreeGrafter"/>
</dbReference>
<organism evidence="4">
    <name type="scientific">marine sediment metagenome</name>
    <dbReference type="NCBI Taxonomy" id="412755"/>
    <lineage>
        <taxon>unclassified sequences</taxon>
        <taxon>metagenomes</taxon>
        <taxon>ecological metagenomes</taxon>
    </lineage>
</organism>
<evidence type="ECO:0000259" key="3">
    <source>
        <dbReference type="SMART" id="SM00865"/>
    </source>
</evidence>
<dbReference type="InterPro" id="IPR018316">
    <property type="entry name" value="Tubulin/FtsZ_2-layer-sand-dom"/>
</dbReference>
<protein>
    <recommendedName>
        <fullName evidence="3">Tubulin/FtsZ 2-layer sandwich domain-containing protein</fullName>
    </recommendedName>
</protein>
<dbReference type="GO" id="GO:0005525">
    <property type="term" value="F:GTP binding"/>
    <property type="evidence" value="ECO:0007669"/>
    <property type="project" value="UniProtKB-KW"/>
</dbReference>
<dbReference type="InterPro" id="IPR037103">
    <property type="entry name" value="Tubulin/FtsZ-like_C"/>
</dbReference>
<evidence type="ECO:0000256" key="1">
    <source>
        <dbReference type="ARBA" id="ARBA00022741"/>
    </source>
</evidence>
<feature type="non-terminal residue" evidence="4">
    <location>
        <position position="116"/>
    </location>
</feature>
<keyword evidence="2" id="KW-0342">GTP-binding</keyword>
<dbReference type="SMART" id="SM00865">
    <property type="entry name" value="Tubulin_C"/>
    <property type="match status" value="1"/>
</dbReference>
<feature type="domain" description="Tubulin/FtsZ 2-layer sandwich" evidence="3">
    <location>
        <begin position="1"/>
        <end position="99"/>
    </location>
</feature>
<dbReference type="PANTHER" id="PTHR30314:SF3">
    <property type="entry name" value="MITOCHONDRIAL DIVISION PROTEIN FSZA"/>
    <property type="match status" value="1"/>
</dbReference>
<dbReference type="InterPro" id="IPR045061">
    <property type="entry name" value="FtsZ/CetZ"/>
</dbReference>
<dbReference type="GO" id="GO:0005737">
    <property type="term" value="C:cytoplasm"/>
    <property type="evidence" value="ECO:0007669"/>
    <property type="project" value="TreeGrafter"/>
</dbReference>
<comment type="caution">
    <text evidence="4">The sequence shown here is derived from an EMBL/GenBank/DDBJ whole genome shotgun (WGS) entry which is preliminary data.</text>
</comment>
<dbReference type="Pfam" id="PF12327">
    <property type="entry name" value="FtsZ_C"/>
    <property type="match status" value="1"/>
</dbReference>
<accession>X0XP75</accession>
<dbReference type="GO" id="GO:0003924">
    <property type="term" value="F:GTPase activity"/>
    <property type="evidence" value="ECO:0007669"/>
    <property type="project" value="InterPro"/>
</dbReference>
<feature type="non-terminal residue" evidence="4">
    <location>
        <position position="1"/>
    </location>
</feature>
<name>X0XP75_9ZZZZ</name>
<reference evidence="4" key="1">
    <citation type="journal article" date="2014" name="Front. Microbiol.">
        <title>High frequency of phylogenetically diverse reductive dehalogenase-homologous genes in deep subseafloor sedimentary metagenomes.</title>
        <authorList>
            <person name="Kawai M."/>
            <person name="Futagami T."/>
            <person name="Toyoda A."/>
            <person name="Takaki Y."/>
            <person name="Nishi S."/>
            <person name="Hori S."/>
            <person name="Arai W."/>
            <person name="Tsubouchi T."/>
            <person name="Morono Y."/>
            <person name="Uchiyama I."/>
            <person name="Ito T."/>
            <person name="Fujiyama A."/>
            <person name="Inagaki F."/>
            <person name="Takami H."/>
        </authorList>
    </citation>
    <scope>NUCLEOTIDE SEQUENCE</scope>
    <source>
        <strain evidence="4">Expedition CK06-06</strain>
    </source>
</reference>
<dbReference type="Gene3D" id="3.30.1330.20">
    <property type="entry name" value="Tubulin/FtsZ, C-terminal domain"/>
    <property type="match status" value="1"/>
</dbReference>